<keyword evidence="1" id="KW-0696">RNA-directed RNA polymerase</keyword>
<evidence type="ECO:0000313" key="10">
    <source>
        <dbReference type="Proteomes" id="UP000681978"/>
    </source>
</evidence>
<dbReference type="SUPFAM" id="SSF56672">
    <property type="entry name" value="DNA/RNA polymerases"/>
    <property type="match status" value="1"/>
</dbReference>
<dbReference type="InterPro" id="IPR027417">
    <property type="entry name" value="P-loop_NTPase"/>
</dbReference>
<dbReference type="RefSeq" id="YP_010840085.1">
    <property type="nucleotide sequence ID" value="NC_078395.1"/>
</dbReference>
<keyword evidence="9" id="KW-0347">Helicase</keyword>
<keyword evidence="5" id="KW-0547">Nucleotide-binding</keyword>
<dbReference type="Pfam" id="PF00978">
    <property type="entry name" value="RdRP_2"/>
    <property type="match status" value="1"/>
</dbReference>
<dbReference type="InterPro" id="IPR027351">
    <property type="entry name" value="(+)RNA_virus_helicase_core_dom"/>
</dbReference>
<dbReference type="Proteomes" id="UP000681978">
    <property type="component" value="Genome"/>
</dbReference>
<evidence type="ECO:0000256" key="1">
    <source>
        <dbReference type="ARBA" id="ARBA00022484"/>
    </source>
</evidence>
<dbReference type="GO" id="GO:0039694">
    <property type="term" value="P:viral RNA genome replication"/>
    <property type="evidence" value="ECO:0007669"/>
    <property type="project" value="InterPro"/>
</dbReference>
<dbReference type="GeneID" id="80550565"/>
<dbReference type="SUPFAM" id="SSF52540">
    <property type="entry name" value="P-loop containing nucleoside triphosphate hydrolases"/>
    <property type="match status" value="1"/>
</dbReference>
<keyword evidence="10" id="KW-1185">Reference proteome</keyword>
<proteinExistence type="predicted"/>
<evidence type="ECO:0000313" key="9">
    <source>
        <dbReference type="EMBL" id="QEL52507.1"/>
    </source>
</evidence>
<dbReference type="GO" id="GO:0016787">
    <property type="term" value="F:hydrolase activity"/>
    <property type="evidence" value="ECO:0007669"/>
    <property type="project" value="UniProtKB-KW"/>
</dbReference>
<dbReference type="GO" id="GO:0005524">
    <property type="term" value="F:ATP binding"/>
    <property type="evidence" value="ECO:0007669"/>
    <property type="project" value="UniProtKB-KW"/>
</dbReference>
<dbReference type="Pfam" id="PF01443">
    <property type="entry name" value="Viral_helicase1"/>
    <property type="match status" value="1"/>
</dbReference>
<evidence type="ECO:0000256" key="5">
    <source>
        <dbReference type="ARBA" id="ARBA00022840"/>
    </source>
</evidence>
<evidence type="ECO:0000256" key="2">
    <source>
        <dbReference type="ARBA" id="ARBA00022679"/>
    </source>
</evidence>
<keyword evidence="5" id="KW-0067">ATP-binding</keyword>
<dbReference type="CDD" id="cd23254">
    <property type="entry name" value="Kitaviridae_RdRp"/>
    <property type="match status" value="1"/>
</dbReference>
<name>A0A5C1D9L1_9VIRU</name>
<dbReference type="GO" id="GO:0003723">
    <property type="term" value="F:RNA binding"/>
    <property type="evidence" value="ECO:0007669"/>
    <property type="project" value="InterPro"/>
</dbReference>
<keyword evidence="4" id="KW-0378">Hydrolase</keyword>
<dbReference type="GO" id="GO:0006351">
    <property type="term" value="P:DNA-templated transcription"/>
    <property type="evidence" value="ECO:0007669"/>
    <property type="project" value="InterPro"/>
</dbReference>
<evidence type="ECO:0000259" key="8">
    <source>
        <dbReference type="PROSITE" id="PS51657"/>
    </source>
</evidence>
<keyword evidence="6" id="KW-0693">Viral RNA replication</keyword>
<dbReference type="EMBL" id="MK517478">
    <property type="protein sequence ID" value="QEL52507.1"/>
    <property type="molecule type" value="Genomic_RNA"/>
</dbReference>
<organism evidence="9 10">
    <name type="scientific">Tomato fruit blotch virus</name>
    <dbReference type="NCBI Taxonomy" id="2762435"/>
    <lineage>
        <taxon>Viruses</taxon>
        <taxon>Riboviria</taxon>
        <taxon>Orthornavirae</taxon>
        <taxon>Kitrinoviricota</taxon>
        <taxon>Alsuviricetes</taxon>
        <taxon>Martellivirales</taxon>
        <taxon>Kitaviridae</taxon>
        <taxon>Blunervirus</taxon>
        <taxon>Blunervirus solani</taxon>
    </lineage>
</organism>
<sequence>MSSVLRDNWREELKTNCLFDFSGVDFDSIENFAKQLEAEEKSPQSLPLDEHSVPVSDTVCADDLQLSDVQINLRDRHASYLSEPLSPLLAMEEFVKSSRKFLLSTTTPSSDAVIVKVVSGVFVKGSRTLLNQFRLFYCLNLNRLIKTSAFNSSRHTDIIVTDQHRVCPEFEFAKLPSPVEPRTTITVTQSGPGCGKSFTLVRMAQALGPRRVLVLSSTRMGKNSLSKQLPDFTVLTVDAYLMNGILESEYLLIDEFSLVHPGKLLYCVAISNCSVAHAFGDVCQISFIPRFDGYKFLFSNPLAFFPVVDQLNVSYRSPPDVCSAISEVYVANGLQPLTSRSPVRSTSVSVKSLRCLDTTSFDKVMVFTQAEKKQFSNCNTVHELQGQEFDRIALVIGGFTSLLESTPHVIVALSRHRKHLKIFCDDFDDNLLFFRLVRNILMFDFTRLPIIGGGLVTAAPATFDVWMMSQPKEFMSLPRSNKLVLPDSWKKTKTCCLVTSAIEKPISIKFGDHAVVTFADFLTPSYRDLHGVFEPISYLLKSRNVMFSSNLFKGKIQSHLIGRVLNKLGVKNLLVHTVDTDVISNEVFKIAVANDLDLTPEDVPLFHEENVVKLADVHPTDVTDPTIALDTIQDFVCAFMSPETTFTNTEFDEFMVHHNDIAIPLDEVSFRETEGAYSQKQFDKLRPSLFSPAPRPQQNTNINSMLSVVKRNANVPKLSTLIDTIKEADLLVDKLFSLCPGIPVSFCLPSADDVQNWINIQPSTVQGILGAFDEAADHQLLNFYDFSLKSSPKPDLTVNASSSYPAVQTILCQNKSINAVFCPLLQIVRDRILTHLDPRIMFFTKVDDDTFARHLTDRFPPHVAKLYNCLEFDMSKYDKSQGELVLEFECRLFERIGVPPRFVDMWRFAHVHCTARNASTKLQFNTWFQRKSGDASTYFGNTLILMMSILDVVPIKDVGMLLVSGDDSLLWTTRKPESIKFSVLSTKYNFEVKLFMFRYHYFCSKFVLEHDDNWFMIPDPLKRAVKLGRHDLANFDHVEEYRISFLDNVKHYSNLFLADILTRALCDRYNCSFDCNPAISAMHQMAVDKELFKTLFYTLPSDTLCLDPTRGKLEL</sequence>
<dbReference type="PROSITE" id="PS50507">
    <property type="entry name" value="RDRP_SSRNA_POS"/>
    <property type="match status" value="1"/>
</dbReference>
<evidence type="ECO:0000259" key="7">
    <source>
        <dbReference type="PROSITE" id="PS50507"/>
    </source>
</evidence>
<dbReference type="Gene3D" id="3.40.50.300">
    <property type="entry name" value="P-loop containing nucleotide triphosphate hydrolases"/>
    <property type="match status" value="2"/>
</dbReference>
<dbReference type="InterPro" id="IPR043502">
    <property type="entry name" value="DNA/RNA_pol_sf"/>
</dbReference>
<evidence type="ECO:0000256" key="6">
    <source>
        <dbReference type="ARBA" id="ARBA00022953"/>
    </source>
</evidence>
<keyword evidence="3" id="KW-0548">Nucleotidyltransferase</keyword>
<evidence type="ECO:0000256" key="4">
    <source>
        <dbReference type="ARBA" id="ARBA00022801"/>
    </source>
</evidence>
<dbReference type="GO" id="GO:0003968">
    <property type="term" value="F:RNA-directed RNA polymerase activity"/>
    <property type="evidence" value="ECO:0007669"/>
    <property type="project" value="UniProtKB-KW"/>
</dbReference>
<dbReference type="PROSITE" id="PS51657">
    <property type="entry name" value="PSRV_HELICASE"/>
    <property type="match status" value="1"/>
</dbReference>
<accession>A0A5C1D9L1</accession>
<dbReference type="KEGG" id="vg:80550565"/>
<evidence type="ECO:0000256" key="3">
    <source>
        <dbReference type="ARBA" id="ARBA00022695"/>
    </source>
</evidence>
<dbReference type="GO" id="GO:0004386">
    <property type="term" value="F:helicase activity"/>
    <property type="evidence" value="ECO:0007669"/>
    <property type="project" value="UniProtKB-KW"/>
</dbReference>
<dbReference type="InterPro" id="IPR007094">
    <property type="entry name" value="RNA-dir_pol_PSvirus"/>
</dbReference>
<reference evidence="9" key="1">
    <citation type="submission" date="2019-02" db="EMBL/GenBank/DDBJ databases">
        <title>A new blunerivirus species from Tomato.</title>
        <authorList>
            <person name="Ciuffo M."/>
            <person name="Forgia M."/>
            <person name="Chiapello M."/>
            <person name="Peracchio C."/>
            <person name="Turina M."/>
        </authorList>
    </citation>
    <scope>NUCLEOTIDE SEQUENCE [LARGE SCALE GENOMIC DNA]</scope>
    <source>
        <strain evidence="9">Fondi2018</strain>
    </source>
</reference>
<feature type="domain" description="RdRp catalytic" evidence="7">
    <location>
        <begin position="867"/>
        <end position="980"/>
    </location>
</feature>
<keyword evidence="2" id="KW-0808">Transferase</keyword>
<feature type="domain" description="(+)RNA virus helicase C-terminal" evidence="8">
    <location>
        <begin position="150"/>
        <end position="455"/>
    </location>
</feature>
<dbReference type="InterPro" id="IPR001788">
    <property type="entry name" value="RNA-dep_RNA_pol_alsuvir"/>
</dbReference>
<protein>
    <submittedName>
        <fullName evidence="9">Helicase-RdRP protein</fullName>
    </submittedName>
</protein>